<dbReference type="EMBL" id="QNGE01003319">
    <property type="protein sequence ID" value="KAA3674204.1"/>
    <property type="molecule type" value="Genomic_DNA"/>
</dbReference>
<dbReference type="InterPro" id="IPR051851">
    <property type="entry name" value="EFR3_Homologs"/>
</dbReference>
<proteinExistence type="predicted"/>
<feature type="region of interest" description="Disordered" evidence="1">
    <location>
        <begin position="371"/>
        <end position="392"/>
    </location>
</feature>
<dbReference type="Proteomes" id="UP000324629">
    <property type="component" value="Unassembled WGS sequence"/>
</dbReference>
<accession>A0A5J4NFI5</accession>
<evidence type="ECO:0000256" key="1">
    <source>
        <dbReference type="SAM" id="MobiDB-lite"/>
    </source>
</evidence>
<name>A0A5J4NFI5_9TREM</name>
<dbReference type="PANTHER" id="PTHR12444">
    <property type="entry name" value="PROTEIN EFR3 HOMOLOG CMP44E"/>
    <property type="match status" value="1"/>
</dbReference>
<dbReference type="GO" id="GO:0005886">
    <property type="term" value="C:plasma membrane"/>
    <property type="evidence" value="ECO:0007669"/>
    <property type="project" value="TreeGrafter"/>
</dbReference>
<feature type="region of interest" description="Disordered" evidence="1">
    <location>
        <begin position="1"/>
        <end position="20"/>
    </location>
</feature>
<keyword evidence="3" id="KW-1185">Reference proteome</keyword>
<dbReference type="GO" id="GO:0072659">
    <property type="term" value="P:protein localization to plasma membrane"/>
    <property type="evidence" value="ECO:0007669"/>
    <property type="project" value="TreeGrafter"/>
</dbReference>
<evidence type="ECO:0000313" key="2">
    <source>
        <dbReference type="EMBL" id="KAA3674204.1"/>
    </source>
</evidence>
<organism evidence="2 3">
    <name type="scientific">Paragonimus westermani</name>
    <dbReference type="NCBI Taxonomy" id="34504"/>
    <lineage>
        <taxon>Eukaryota</taxon>
        <taxon>Metazoa</taxon>
        <taxon>Spiralia</taxon>
        <taxon>Lophotrochozoa</taxon>
        <taxon>Platyhelminthes</taxon>
        <taxon>Trematoda</taxon>
        <taxon>Digenea</taxon>
        <taxon>Plagiorchiida</taxon>
        <taxon>Troglotremata</taxon>
        <taxon>Troglotrematidae</taxon>
        <taxon>Paragonimus</taxon>
    </lineage>
</organism>
<evidence type="ECO:0000313" key="3">
    <source>
        <dbReference type="Proteomes" id="UP000324629"/>
    </source>
</evidence>
<gene>
    <name evidence="2" type="ORF">DEA37_0002720</name>
</gene>
<dbReference type="PANTHER" id="PTHR12444:SF8">
    <property type="entry name" value="PROTEIN EFR3 HOMOLOG CMP44E"/>
    <property type="match status" value="1"/>
</dbReference>
<reference evidence="2 3" key="1">
    <citation type="journal article" date="2019" name="Gigascience">
        <title>Whole-genome sequence of the oriental lung fluke Paragonimus westermani.</title>
        <authorList>
            <person name="Oey H."/>
            <person name="Zakrzewski M."/>
            <person name="Narain K."/>
            <person name="Devi K.R."/>
            <person name="Agatsuma T."/>
            <person name="Nawaratna S."/>
            <person name="Gobert G.N."/>
            <person name="Jones M.K."/>
            <person name="Ragan M.A."/>
            <person name="McManus D.P."/>
            <person name="Krause L."/>
        </authorList>
    </citation>
    <scope>NUCLEOTIDE SEQUENCE [LARGE SCALE GENOMIC DNA]</scope>
    <source>
        <strain evidence="2 3">IND2009</strain>
    </source>
</reference>
<protein>
    <submittedName>
        <fullName evidence="2">Protein EFR3</fullName>
    </submittedName>
</protein>
<dbReference type="AlphaFoldDB" id="A0A5J4NFI5"/>
<feature type="non-terminal residue" evidence="2">
    <location>
        <position position="1"/>
    </location>
</feature>
<sequence length="550" mass="61987">ILRASIDKTPQSYEGNDLDNSEERQFQDAIINTIAEFAKNLPDTQKIEILKFILNFEPMAKYHPEYGARPRPLIMVLLQTMLTVATQYKTVAISNALNSDFLNILLRGVAIDPDPAIRIIVQKILHTLIDRHGNTEHLLHVQTYVDSPLESYFVWEEPSRQDILFMKKTGVLFTENIYHQLLDPTNKVDCLEHLFCTVGLVALEMGADQVVVELFRLMLAVQKKITDESPTLPLPHRCALHALLAGAMSLLVRLTNLADLQTHVAEDVITPSVHPIDSYPPELNMREEWLFSVHRVSEALSKANYDISTLCVPYHPVYLILRNANHLDPLNAASFPGQCRLPVMLDSRRDNHLPGLNELQGLSSASVDAPKASSVLRNPHREPVNGFGGPRSDSSYSLTDSLYSVADSTKAVDELLSFRNIHRIVTDTNDVRKKTATMEEDRLLNAYNNAEFTDIFAQQRDKTLSVRAQFAEIMDDISVELHPANTDGNVNSQRKLFLRESQADLDHISHPKLQSDVDTFLNLGSGQTRKKKAQRPPATWERDYGSLFLG</sequence>
<comment type="caution">
    <text evidence="2">The sequence shown here is derived from an EMBL/GenBank/DDBJ whole genome shotgun (WGS) entry which is preliminary data.</text>
</comment>